<comment type="caution">
    <text evidence="1">The sequence shown here is derived from an EMBL/GenBank/DDBJ whole genome shotgun (WGS) entry which is preliminary data.</text>
</comment>
<dbReference type="Gene3D" id="1.20.910.10">
    <property type="entry name" value="Heme oxygenase-like"/>
    <property type="match status" value="1"/>
</dbReference>
<dbReference type="RefSeq" id="WP_264326233.1">
    <property type="nucleotide sequence ID" value="NZ_JADEXQ010000062.1"/>
</dbReference>
<evidence type="ECO:0000313" key="1">
    <source>
        <dbReference type="EMBL" id="MBE9031407.1"/>
    </source>
</evidence>
<sequence>MLRLVDPAVAMFPAHGTSLSDPWSHLSQCSTLQSAVEQVAEIYEFQWHPYFIWMQSISSDRGQFVRSQVPFQYAIEAFSQAFVMVFDRAEMTQQAAEPSIIQPSNNAPSPPQLAFQRCLQSLETRADLAKTCPIEIAAANHHILNHCLTQSVESGAALLGMIEYLYVDISATISQIIQQRDWADCNSDFYYMIHEALEINPNRDLLTLANRTWHDPQSRRQTAQSLMLGAQYLWEMYDGLYPDPLD</sequence>
<protein>
    <submittedName>
        <fullName evidence="1">Uncharacterized protein</fullName>
    </submittedName>
</protein>
<name>A0A928VPK2_9CYAN</name>
<keyword evidence="2" id="KW-1185">Reference proteome</keyword>
<evidence type="ECO:0000313" key="2">
    <source>
        <dbReference type="Proteomes" id="UP000625316"/>
    </source>
</evidence>
<proteinExistence type="predicted"/>
<dbReference type="AlphaFoldDB" id="A0A928VPK2"/>
<dbReference type="EMBL" id="JADEXQ010000062">
    <property type="protein sequence ID" value="MBE9031407.1"/>
    <property type="molecule type" value="Genomic_DNA"/>
</dbReference>
<reference evidence="1" key="1">
    <citation type="submission" date="2020-10" db="EMBL/GenBank/DDBJ databases">
        <authorList>
            <person name="Castelo-Branco R."/>
            <person name="Eusebio N."/>
            <person name="Adriana R."/>
            <person name="Vieira A."/>
            <person name="Brugerolle De Fraissinette N."/>
            <person name="Rezende De Castro R."/>
            <person name="Schneider M.P."/>
            <person name="Vasconcelos V."/>
            <person name="Leao P.N."/>
        </authorList>
    </citation>
    <scope>NUCLEOTIDE SEQUENCE</scope>
    <source>
        <strain evidence="1">LEGE 11480</strain>
    </source>
</reference>
<dbReference type="SUPFAM" id="SSF48613">
    <property type="entry name" value="Heme oxygenase-like"/>
    <property type="match status" value="1"/>
</dbReference>
<dbReference type="InterPro" id="IPR016084">
    <property type="entry name" value="Haem_Oase-like_multi-hlx"/>
</dbReference>
<gene>
    <name evidence="1" type="ORF">IQ266_16860</name>
</gene>
<dbReference type="Proteomes" id="UP000625316">
    <property type="component" value="Unassembled WGS sequence"/>
</dbReference>
<organism evidence="1 2">
    <name type="scientific">Romeriopsis navalis LEGE 11480</name>
    <dbReference type="NCBI Taxonomy" id="2777977"/>
    <lineage>
        <taxon>Bacteria</taxon>
        <taxon>Bacillati</taxon>
        <taxon>Cyanobacteriota</taxon>
        <taxon>Cyanophyceae</taxon>
        <taxon>Leptolyngbyales</taxon>
        <taxon>Leptolyngbyaceae</taxon>
        <taxon>Romeriopsis</taxon>
        <taxon>Romeriopsis navalis</taxon>
    </lineage>
</organism>
<accession>A0A928VPK2</accession>